<feature type="chain" id="PRO_5006829083" evidence="1">
    <location>
        <begin position="24"/>
        <end position="93"/>
    </location>
</feature>
<accession>A0A0U1S5U5</accession>
<organism evidence="2">
    <name type="scientific">Lychas mucronatus</name>
    <name type="common">Chinese swimming scorpion</name>
    <dbReference type="NCBI Taxonomy" id="172552"/>
    <lineage>
        <taxon>Eukaryota</taxon>
        <taxon>Metazoa</taxon>
        <taxon>Ecdysozoa</taxon>
        <taxon>Arthropoda</taxon>
        <taxon>Chelicerata</taxon>
        <taxon>Arachnida</taxon>
        <taxon>Scorpiones</taxon>
        <taxon>Buthida</taxon>
        <taxon>Buthoidea</taxon>
        <taxon>Buthidae</taxon>
        <taxon>Lychas</taxon>
    </lineage>
</organism>
<name>A0A0U1S5U5_LYCMC</name>
<evidence type="ECO:0000313" key="2">
    <source>
        <dbReference type="EMBL" id="ABY26679.1"/>
    </source>
</evidence>
<dbReference type="AlphaFoldDB" id="A0A0U1S5U5"/>
<keyword evidence="1" id="KW-0732">Signal</keyword>
<feature type="signal peptide" evidence="1">
    <location>
        <begin position="1"/>
        <end position="23"/>
    </location>
</feature>
<proteinExistence type="evidence at transcript level"/>
<evidence type="ECO:0000256" key="1">
    <source>
        <dbReference type="SAM" id="SignalP"/>
    </source>
</evidence>
<dbReference type="EMBL" id="EU163870">
    <property type="protein sequence ID" value="ABY26679.1"/>
    <property type="molecule type" value="mRNA"/>
</dbReference>
<protein>
    <submittedName>
        <fullName evidence="2">VP1.6</fullName>
    </submittedName>
</protein>
<sequence>MSSSTGKYLILILVLISFAASFAREWSAADRNFINSPEGQMMLNRMEMFLANRERGYPWSEMENDSGRAAASKRQIRYHQCYFNPISCFRRRK</sequence>
<reference evidence="2" key="1">
    <citation type="submission" date="2007-09" db="EMBL/GenBank/DDBJ databases">
        <title>Toxic transcriptome analysis of Lychas mucronatus: molecular mechanisms regulating diversity of scorpion venom peptides.</title>
        <authorList>
            <person name="Li W."/>
            <person name="Ma Y."/>
            <person name="Cao Z."/>
        </authorList>
    </citation>
    <scope>NUCLEOTIDE SEQUENCE</scope>
    <source>
        <tissue evidence="2">Venom gland</tissue>
    </source>
</reference>